<dbReference type="EMBL" id="DAAEEB010000020">
    <property type="protein sequence ID" value="HAA8054699.1"/>
    <property type="molecule type" value="Genomic_DNA"/>
</dbReference>
<comment type="caution">
    <text evidence="1">The sequence shown here is derived from an EMBL/GenBank/DDBJ whole genome shotgun (WGS) entry which is preliminary data.</text>
</comment>
<protein>
    <submittedName>
        <fullName evidence="1">Uncharacterized protein</fullName>
    </submittedName>
</protein>
<reference evidence="1" key="2">
    <citation type="submission" date="2019-10" db="EMBL/GenBank/DDBJ databases">
        <authorList>
            <consortium name="NCBI Pathogen Detection Project"/>
        </authorList>
    </citation>
    <scope>NUCLEOTIDE SEQUENCE</scope>
    <source>
        <strain evidence="1">09CEB371LM</strain>
    </source>
</reference>
<dbReference type="Proteomes" id="UP000840039">
    <property type="component" value="Unassembled WGS sequence"/>
</dbReference>
<organism evidence="1">
    <name type="scientific">Listeria monocytogenes</name>
    <dbReference type="NCBI Taxonomy" id="1639"/>
    <lineage>
        <taxon>Bacteria</taxon>
        <taxon>Bacillati</taxon>
        <taxon>Bacillota</taxon>
        <taxon>Bacilli</taxon>
        <taxon>Bacillales</taxon>
        <taxon>Listeriaceae</taxon>
        <taxon>Listeria</taxon>
    </lineage>
</organism>
<sequence length="180" mass="21374">MTKLIINELDFSLNASNYHILNDLICVESTLNNSELKLFIELYKSHLTDEESFDFMFDNKKYYGRFGRFVFDSKGKIQLFLTIKPFVIDENTYTYSSVTRNEVEYYNTSKVLVDLEKRFNYLINLLKKKELINEDETDIFSGYLTSYEEGIKIKIEVADLDEYLKETHETIEDIKNQKLD</sequence>
<gene>
    <name evidence="1" type="ORF">GHH22_16300</name>
</gene>
<dbReference type="AlphaFoldDB" id="A0A6W2YYR3"/>
<evidence type="ECO:0000313" key="1">
    <source>
        <dbReference type="EMBL" id="HAA8054699.1"/>
    </source>
</evidence>
<name>A0A6W2YYR3_LISMN</name>
<dbReference type="RefSeq" id="WP_074388222.1">
    <property type="nucleotide sequence ID" value="NZ_CP168902.1"/>
</dbReference>
<accession>A0A6W2YYR3</accession>
<reference evidence="1" key="1">
    <citation type="journal article" date="2018" name="Genome Biol.">
        <title>SKESA: strategic k-mer extension for scrupulous assemblies.</title>
        <authorList>
            <person name="Souvorov A."/>
            <person name="Agarwala R."/>
            <person name="Lipman D.J."/>
        </authorList>
    </citation>
    <scope>NUCLEOTIDE SEQUENCE [LARGE SCALE GENOMIC DNA]</scope>
    <source>
        <strain evidence="1">09CEB371LM</strain>
    </source>
</reference>
<proteinExistence type="predicted"/>